<dbReference type="PANTHER" id="PTHR37539">
    <property type="entry name" value="SECRETED PROTEIN-RELATED"/>
    <property type="match status" value="1"/>
</dbReference>
<dbReference type="OrthoDB" id="6072815at2"/>
<organism evidence="2 3">
    <name type="scientific">Fulvivirga imtechensis AK7</name>
    <dbReference type="NCBI Taxonomy" id="1237149"/>
    <lineage>
        <taxon>Bacteria</taxon>
        <taxon>Pseudomonadati</taxon>
        <taxon>Bacteroidota</taxon>
        <taxon>Cytophagia</taxon>
        <taxon>Cytophagales</taxon>
        <taxon>Fulvivirgaceae</taxon>
        <taxon>Fulvivirga</taxon>
    </lineage>
</organism>
<protein>
    <recommendedName>
        <fullName evidence="1">ER-bound oxygenase mpaB/mpaB'/Rubber oxygenase catalytic domain-containing protein</fullName>
    </recommendedName>
</protein>
<dbReference type="Pfam" id="PF09995">
    <property type="entry name" value="MPAB_Lcp_cat"/>
    <property type="match status" value="1"/>
</dbReference>
<evidence type="ECO:0000313" key="2">
    <source>
        <dbReference type="EMBL" id="ELR73442.1"/>
    </source>
</evidence>
<dbReference type="InterPro" id="IPR018713">
    <property type="entry name" value="MPAB/Lcp_cat_dom"/>
</dbReference>
<comment type="caution">
    <text evidence="2">The sequence shown here is derived from an EMBL/GenBank/DDBJ whole genome shotgun (WGS) entry which is preliminary data.</text>
</comment>
<dbReference type="RefSeq" id="WP_009578023.1">
    <property type="nucleotide sequence ID" value="NZ_AMZN01000006.1"/>
</dbReference>
<dbReference type="PANTHER" id="PTHR37539:SF1">
    <property type="entry name" value="ER-BOUND OXYGENASE MPAB_MPAB'_RUBBER OXYGENASE CATALYTIC DOMAIN-CONTAINING PROTEIN"/>
    <property type="match status" value="1"/>
</dbReference>
<dbReference type="InterPro" id="IPR037473">
    <property type="entry name" value="Lcp-like"/>
</dbReference>
<proteinExistence type="predicted"/>
<sequence length="431" mass="48490">MKDTFSLSVLTPDALNNYRLIADPLADDTVAQIITSGYEKEISQVFMTLVQNDSFKADTFSHFESDLAAILSEYFERTSQLPSWADMSMINRGEKLFSIYGPEIFMLLNVSSLPLCYTCAKGARVLFDTGRLLVHNKDMDPLARRLMETAQMIVNVMSSGGLAPEGRGIVTIQKVRLIHAAIRYYLKSGQYKNTPWDVAGLGEPINQEDLAGTLMSFGPVILSGLRHLNIQLTQQESDAYMHCWKVVGYLMGIDEALLPNTYDEGFELATRILKHQAAESDEGKALTQSCIKFINYIMPGNTFDEMPNFLMDFFLKDFSKSSAVDLSKCIGVTSHSDIKDRVVLSLTRYIIGKISHLENSEFIRTITPPFNRLLLQGIIHHLNGGKGVHFSIPPSLQKDWGLTEEWNNYKLITPSILGNRLAWQKKNQKLI</sequence>
<gene>
    <name evidence="2" type="ORF">C900_04294</name>
</gene>
<reference evidence="2 3" key="1">
    <citation type="submission" date="2012-12" db="EMBL/GenBank/DDBJ databases">
        <title>Genome assembly of Fulvivirga imtechensis AK7.</title>
        <authorList>
            <person name="Nupur N."/>
            <person name="Khatri I."/>
            <person name="Kumar R."/>
            <person name="Subramanian S."/>
            <person name="Pinnaka A."/>
        </authorList>
    </citation>
    <scope>NUCLEOTIDE SEQUENCE [LARGE SCALE GENOMIC DNA]</scope>
    <source>
        <strain evidence="2 3">AK7</strain>
    </source>
</reference>
<dbReference type="Proteomes" id="UP000011135">
    <property type="component" value="Unassembled WGS sequence"/>
</dbReference>
<evidence type="ECO:0000313" key="3">
    <source>
        <dbReference type="Proteomes" id="UP000011135"/>
    </source>
</evidence>
<name>L8K1V7_9BACT</name>
<evidence type="ECO:0000259" key="1">
    <source>
        <dbReference type="Pfam" id="PF09995"/>
    </source>
</evidence>
<feature type="domain" description="ER-bound oxygenase mpaB/mpaB'/Rubber oxygenase catalytic" evidence="1">
    <location>
        <begin position="139"/>
        <end position="287"/>
    </location>
</feature>
<accession>L8K1V7</accession>
<dbReference type="GO" id="GO:0016491">
    <property type="term" value="F:oxidoreductase activity"/>
    <property type="evidence" value="ECO:0007669"/>
    <property type="project" value="InterPro"/>
</dbReference>
<dbReference type="STRING" id="1237149.C900_04294"/>
<dbReference type="AlphaFoldDB" id="L8K1V7"/>
<dbReference type="EMBL" id="AMZN01000006">
    <property type="protein sequence ID" value="ELR73442.1"/>
    <property type="molecule type" value="Genomic_DNA"/>
</dbReference>
<keyword evidence="3" id="KW-1185">Reference proteome</keyword>
<dbReference type="eggNOG" id="ENOG502Z7TF">
    <property type="taxonomic scope" value="Bacteria"/>
</dbReference>